<protein>
    <recommendedName>
        <fullName evidence="2">14-3-3 domain-containing protein</fullName>
    </recommendedName>
</protein>
<proteinExistence type="inferred from homology"/>
<dbReference type="InterPro" id="IPR023410">
    <property type="entry name" value="14-3-3_domain"/>
</dbReference>
<dbReference type="Proteomes" id="UP000308365">
    <property type="component" value="Unassembled WGS sequence"/>
</dbReference>
<dbReference type="AlphaFoldDB" id="A0A4U1F379"/>
<evidence type="ECO:0000313" key="4">
    <source>
        <dbReference type="Proteomes" id="UP000308365"/>
    </source>
</evidence>
<accession>A0A4U1F379</accession>
<evidence type="ECO:0000313" key="3">
    <source>
        <dbReference type="EMBL" id="TKC43779.1"/>
    </source>
</evidence>
<dbReference type="EMBL" id="RWIC01000446">
    <property type="protein sequence ID" value="TKC43779.1"/>
    <property type="molecule type" value="Genomic_DNA"/>
</dbReference>
<dbReference type="Pfam" id="PF00244">
    <property type="entry name" value="14-3-3"/>
    <property type="match status" value="2"/>
</dbReference>
<gene>
    <name evidence="3" type="ORF">EI555_014494</name>
</gene>
<feature type="domain" description="14-3-3" evidence="2">
    <location>
        <begin position="8"/>
        <end position="185"/>
    </location>
</feature>
<evidence type="ECO:0000259" key="2">
    <source>
        <dbReference type="SMART" id="SM00101"/>
    </source>
</evidence>
<reference evidence="4" key="1">
    <citation type="journal article" date="2019" name="IScience">
        <title>Narwhal Genome Reveals Long-Term Low Genetic Diversity despite Current Large Abundance Size.</title>
        <authorList>
            <person name="Westbury M.V."/>
            <person name="Petersen B."/>
            <person name="Garde E."/>
            <person name="Heide-Jorgensen M.P."/>
            <person name="Lorenzen E.D."/>
        </authorList>
    </citation>
    <scope>NUCLEOTIDE SEQUENCE [LARGE SCALE GENOMIC DNA]</scope>
</reference>
<sequence length="185" mass="21541">LFLSNDWTESFAGFDRAQQNNSYWYRQRVKPEFQPHQGYHFGNWSTWRVILSFDQKTNTSDKKLKLIKNYREKVESELRSICTTDLRLLDKYIIASAANPEIDDQKQTIDNSQGADQKALDINMKEMQSTRSIHLGLALSFSILYSEILNNPELAYTLAKTTFDEAIIELDALNEDSYKNILIMQ</sequence>
<dbReference type="SUPFAM" id="SSF48445">
    <property type="entry name" value="14-3-3 protein"/>
    <property type="match status" value="1"/>
</dbReference>
<dbReference type="InterPro" id="IPR000308">
    <property type="entry name" value="14-3-3"/>
</dbReference>
<organism evidence="3 4">
    <name type="scientific">Monodon monoceros</name>
    <name type="common">Narwhal</name>
    <name type="synonym">Ceratodon monodon</name>
    <dbReference type="NCBI Taxonomy" id="40151"/>
    <lineage>
        <taxon>Eukaryota</taxon>
        <taxon>Metazoa</taxon>
        <taxon>Chordata</taxon>
        <taxon>Craniata</taxon>
        <taxon>Vertebrata</taxon>
        <taxon>Euteleostomi</taxon>
        <taxon>Mammalia</taxon>
        <taxon>Eutheria</taxon>
        <taxon>Laurasiatheria</taxon>
        <taxon>Artiodactyla</taxon>
        <taxon>Whippomorpha</taxon>
        <taxon>Cetacea</taxon>
        <taxon>Odontoceti</taxon>
        <taxon>Monodontidae</taxon>
        <taxon>Monodon</taxon>
    </lineage>
</organism>
<name>A0A4U1F379_MONMO</name>
<feature type="non-terminal residue" evidence="3">
    <location>
        <position position="1"/>
    </location>
</feature>
<comment type="similarity">
    <text evidence="1">Belongs to the 14-3-3 family.</text>
</comment>
<dbReference type="Gene3D" id="1.20.190.20">
    <property type="entry name" value="14-3-3 domain"/>
    <property type="match status" value="2"/>
</dbReference>
<dbReference type="PANTHER" id="PTHR18860">
    <property type="entry name" value="14-3-3 PROTEIN"/>
    <property type="match status" value="1"/>
</dbReference>
<dbReference type="InterPro" id="IPR036815">
    <property type="entry name" value="14-3-3_dom_sf"/>
</dbReference>
<evidence type="ECO:0000256" key="1">
    <source>
        <dbReference type="ARBA" id="ARBA00006141"/>
    </source>
</evidence>
<comment type="caution">
    <text evidence="3">The sequence shown here is derived from an EMBL/GenBank/DDBJ whole genome shotgun (WGS) entry which is preliminary data.</text>
</comment>
<dbReference type="SMART" id="SM00101">
    <property type="entry name" value="14_3_3"/>
    <property type="match status" value="1"/>
</dbReference>